<comment type="similarity">
    <text evidence="2">Belongs to the peptidase C13 family.</text>
</comment>
<gene>
    <name evidence="12" type="ORF">CAOG_002662</name>
</gene>
<dbReference type="EMBL" id="KE346362">
    <property type="protein sequence ID" value="KJE91534.1"/>
    <property type="molecule type" value="Genomic_DNA"/>
</dbReference>
<dbReference type="Proteomes" id="UP000008743">
    <property type="component" value="Unassembled WGS sequence"/>
</dbReference>
<dbReference type="InterPro" id="IPR001096">
    <property type="entry name" value="Peptidase_C13"/>
</dbReference>
<feature type="chain" id="PRO_5002266746" description="legumain" evidence="10">
    <location>
        <begin position="19"/>
        <end position="443"/>
    </location>
</feature>
<keyword evidence="6" id="KW-0378">Hydrolase</keyword>
<evidence type="ECO:0000256" key="9">
    <source>
        <dbReference type="SAM" id="MobiDB-lite"/>
    </source>
</evidence>
<dbReference type="Pfam" id="PF20985">
    <property type="entry name" value="Legum_prodom"/>
    <property type="match status" value="1"/>
</dbReference>
<feature type="active site" evidence="8">
    <location>
        <position position="162"/>
    </location>
</feature>
<keyword evidence="7" id="KW-0788">Thiol protease</keyword>
<feature type="compositionally biased region" description="Basic and acidic residues" evidence="9">
    <location>
        <begin position="318"/>
        <end position="330"/>
    </location>
</feature>
<evidence type="ECO:0000256" key="3">
    <source>
        <dbReference type="ARBA" id="ARBA00012628"/>
    </source>
</evidence>
<name>A0A0D2X1W8_CAPO3</name>
<evidence type="ECO:0000256" key="8">
    <source>
        <dbReference type="PIRSR" id="PIRSR019663-1"/>
    </source>
</evidence>
<dbReference type="GO" id="GO:0005773">
    <property type="term" value="C:vacuole"/>
    <property type="evidence" value="ECO:0007669"/>
    <property type="project" value="GOC"/>
</dbReference>
<dbReference type="FunFam" id="1.10.132.130:FF:000001">
    <property type="entry name" value="Vacuolar-processing enzyme beta-isozyme"/>
    <property type="match status" value="1"/>
</dbReference>
<evidence type="ECO:0000256" key="6">
    <source>
        <dbReference type="ARBA" id="ARBA00022801"/>
    </source>
</evidence>
<dbReference type="GO" id="GO:0006624">
    <property type="term" value="P:vacuolar protein processing"/>
    <property type="evidence" value="ECO:0007669"/>
    <property type="project" value="TreeGrafter"/>
</dbReference>
<comment type="catalytic activity">
    <reaction evidence="1">
        <text>Hydrolysis of proteins and small molecule substrates at -Asn-|-Xaa- bonds.</text>
        <dbReference type="EC" id="3.4.22.34"/>
    </reaction>
</comment>
<dbReference type="EC" id="3.4.22.34" evidence="3"/>
<dbReference type="PANTHER" id="PTHR12000:SF42">
    <property type="entry name" value="LEGUMAIN"/>
    <property type="match status" value="1"/>
</dbReference>
<evidence type="ECO:0000313" key="12">
    <source>
        <dbReference type="EMBL" id="KJE91534.1"/>
    </source>
</evidence>
<dbReference type="Gene3D" id="1.10.132.130">
    <property type="match status" value="1"/>
</dbReference>
<keyword evidence="13" id="KW-1185">Reference proteome</keyword>
<evidence type="ECO:0000256" key="1">
    <source>
        <dbReference type="ARBA" id="ARBA00000810"/>
    </source>
</evidence>
<evidence type="ECO:0000256" key="4">
    <source>
        <dbReference type="ARBA" id="ARBA00022670"/>
    </source>
</evidence>
<keyword evidence="5 10" id="KW-0732">Signal</keyword>
<dbReference type="PIRSF" id="PIRSF019663">
    <property type="entry name" value="Legumain"/>
    <property type="match status" value="1"/>
</dbReference>
<dbReference type="FunFam" id="3.40.50.1460:FF:000006">
    <property type="entry name" value="Legumain"/>
    <property type="match status" value="1"/>
</dbReference>
<evidence type="ECO:0000313" key="13">
    <source>
        <dbReference type="Proteomes" id="UP000008743"/>
    </source>
</evidence>
<evidence type="ECO:0000256" key="10">
    <source>
        <dbReference type="SAM" id="SignalP"/>
    </source>
</evidence>
<dbReference type="GO" id="GO:0051603">
    <property type="term" value="P:proteolysis involved in protein catabolic process"/>
    <property type="evidence" value="ECO:0007669"/>
    <property type="project" value="TreeGrafter"/>
</dbReference>
<dbReference type="RefSeq" id="XP_004349412.1">
    <property type="nucleotide sequence ID" value="XM_004349362.1"/>
</dbReference>
<organism evidence="12 13">
    <name type="scientific">Capsaspora owczarzaki (strain ATCC 30864)</name>
    <dbReference type="NCBI Taxonomy" id="595528"/>
    <lineage>
        <taxon>Eukaryota</taxon>
        <taxon>Filasterea</taxon>
        <taxon>Capsaspora</taxon>
    </lineage>
</organism>
<dbReference type="STRING" id="595528.A0A0D2X1W8"/>
<sequence length="443" mass="49364">MFKVVALALTLLVASAAARPHPHHHFPKFRDGADGNGTNWAVLVAGSNTYSNYRHQADVYHAYQILHKNGYPDSNIIVFHYDDIASSSQVSKQICIQPHSWRRHQPPERRNVYVNVPKDYTGDNVNPTTFLQVLRGIKPTVGSGKTLQSGPNDNVFINFVDHGATGLIAFPNDYLYANDLLSALSDMKNSKMYAQLVFYLEACESGSMFTSLPTNAFVFATTAANPDESSYATYWDDTYQTYLGDLYSVNWMENTDIAANLQSESLQDQFLAVQQLTNLSHVMEYGQLSLDALMIRQFLTFPNTEIEHHGFGHPAPASKKDSVSSRDVDLETHRRRLAAASTDDERRQAEMDLTAQQARREFITSTIHAVTARVAGVQAKDALVASRFAVNDFDCYKASVAAYERVCGRFGSFGMQYMYILANLCESGYTADQVSAAAQYVCN</sequence>
<dbReference type="InterPro" id="IPR048501">
    <property type="entry name" value="Legum_prodom"/>
</dbReference>
<dbReference type="InParanoid" id="A0A0D2X1W8"/>
<dbReference type="InterPro" id="IPR046427">
    <property type="entry name" value="Legumain_prodom_sf"/>
</dbReference>
<proteinExistence type="inferred from homology"/>
<dbReference type="AlphaFoldDB" id="A0A0D2X1W8"/>
<accession>A0A0D2X1W8</accession>
<evidence type="ECO:0000256" key="7">
    <source>
        <dbReference type="ARBA" id="ARBA00022807"/>
    </source>
</evidence>
<feature type="domain" description="Legumain prodomain" evidence="11">
    <location>
        <begin position="353"/>
        <end position="442"/>
    </location>
</feature>
<dbReference type="PANTHER" id="PTHR12000">
    <property type="entry name" value="HEMOGLOBINASE FAMILY MEMBER"/>
    <property type="match status" value="1"/>
</dbReference>
<protein>
    <recommendedName>
        <fullName evidence="3">legumain</fullName>
        <ecNumber evidence="3">3.4.22.34</ecNumber>
    </recommendedName>
</protein>
<feature type="region of interest" description="Disordered" evidence="9">
    <location>
        <begin position="310"/>
        <end position="330"/>
    </location>
</feature>
<feature type="active site" description="Nucleophile" evidence="8">
    <location>
        <position position="203"/>
    </location>
</feature>
<dbReference type="OMA" id="ACGRYNS"/>
<evidence type="ECO:0000256" key="5">
    <source>
        <dbReference type="ARBA" id="ARBA00022729"/>
    </source>
</evidence>
<dbReference type="OrthoDB" id="192611at2759"/>
<reference evidence="13" key="1">
    <citation type="submission" date="2011-02" db="EMBL/GenBank/DDBJ databases">
        <title>The Genome Sequence of Capsaspora owczarzaki ATCC 30864.</title>
        <authorList>
            <person name="Russ C."/>
            <person name="Cuomo C."/>
            <person name="Burger G."/>
            <person name="Gray M.W."/>
            <person name="Holland P.W.H."/>
            <person name="King N."/>
            <person name="Lang F.B.F."/>
            <person name="Roger A.J."/>
            <person name="Ruiz-Trillo I."/>
            <person name="Young S.K."/>
            <person name="Zeng Q."/>
            <person name="Gargeya S."/>
            <person name="Alvarado L."/>
            <person name="Berlin A."/>
            <person name="Chapman S.B."/>
            <person name="Chen Z."/>
            <person name="Freedman E."/>
            <person name="Gellesch M."/>
            <person name="Goldberg J."/>
            <person name="Griggs A."/>
            <person name="Gujja S."/>
            <person name="Heilman E."/>
            <person name="Heiman D."/>
            <person name="Howarth C."/>
            <person name="Mehta T."/>
            <person name="Neiman D."/>
            <person name="Pearson M."/>
            <person name="Roberts A."/>
            <person name="Saif S."/>
            <person name="Shea T."/>
            <person name="Shenoy N."/>
            <person name="Sisk P."/>
            <person name="Stolte C."/>
            <person name="Sykes S."/>
            <person name="White J."/>
            <person name="Yandava C."/>
            <person name="Haas B."/>
            <person name="Nusbaum C."/>
            <person name="Birren B."/>
        </authorList>
    </citation>
    <scope>NUCLEOTIDE SEQUENCE</scope>
    <source>
        <strain evidence="13">ATCC 30864</strain>
    </source>
</reference>
<dbReference type="Gene3D" id="3.40.50.1460">
    <property type="match status" value="1"/>
</dbReference>
<dbReference type="CDD" id="cd21115">
    <property type="entry name" value="legumain_C"/>
    <property type="match status" value="1"/>
</dbReference>
<evidence type="ECO:0000256" key="2">
    <source>
        <dbReference type="ARBA" id="ARBA00009941"/>
    </source>
</evidence>
<dbReference type="PhylomeDB" id="A0A0D2X1W8"/>
<dbReference type="eggNOG" id="KOG1348">
    <property type="taxonomic scope" value="Eukaryota"/>
</dbReference>
<dbReference type="Pfam" id="PF01650">
    <property type="entry name" value="Peptidase_C13"/>
    <property type="match status" value="1"/>
</dbReference>
<feature type="signal peptide" evidence="10">
    <location>
        <begin position="1"/>
        <end position="18"/>
    </location>
</feature>
<dbReference type="GO" id="GO:0004197">
    <property type="term" value="F:cysteine-type endopeptidase activity"/>
    <property type="evidence" value="ECO:0007669"/>
    <property type="project" value="UniProtKB-EC"/>
</dbReference>
<keyword evidence="4" id="KW-0645">Protease</keyword>
<dbReference type="PRINTS" id="PR00776">
    <property type="entry name" value="HEMOGLOBNASE"/>
</dbReference>
<evidence type="ECO:0000259" key="11">
    <source>
        <dbReference type="Pfam" id="PF20985"/>
    </source>
</evidence>